<feature type="domain" description="TRNA-binding" evidence="4">
    <location>
        <begin position="10"/>
        <end position="114"/>
    </location>
</feature>
<evidence type="ECO:0000256" key="3">
    <source>
        <dbReference type="PROSITE-ProRule" id="PRU00209"/>
    </source>
</evidence>
<evidence type="ECO:0000256" key="1">
    <source>
        <dbReference type="ARBA" id="ARBA00022555"/>
    </source>
</evidence>
<dbReference type="InterPro" id="IPR051270">
    <property type="entry name" value="Tyrosine-tRNA_ligase_regulator"/>
</dbReference>
<dbReference type="RefSeq" id="WP_031396480.1">
    <property type="nucleotide sequence ID" value="NZ_CP098762.1"/>
</dbReference>
<dbReference type="EMBL" id="PZZN01000001">
    <property type="protein sequence ID" value="PTM48051.1"/>
    <property type="molecule type" value="Genomic_DNA"/>
</dbReference>
<dbReference type="SUPFAM" id="SSF50249">
    <property type="entry name" value="Nucleic acid-binding proteins"/>
    <property type="match status" value="1"/>
</dbReference>
<name>A0A2T4YW97_9SPHN</name>
<dbReference type="GeneID" id="93687835"/>
<keyword evidence="2 3" id="KW-0694">RNA-binding</keyword>
<dbReference type="PANTHER" id="PTHR11586">
    <property type="entry name" value="TRNA-AMINOACYLATION COFACTOR ARC1 FAMILY MEMBER"/>
    <property type="match status" value="1"/>
</dbReference>
<dbReference type="GO" id="GO:0000049">
    <property type="term" value="F:tRNA binding"/>
    <property type="evidence" value="ECO:0007669"/>
    <property type="project" value="UniProtKB-UniRule"/>
</dbReference>
<dbReference type="InterPro" id="IPR002547">
    <property type="entry name" value="tRNA-bd_dom"/>
</dbReference>
<dbReference type="Proteomes" id="UP000240996">
    <property type="component" value="Unassembled WGS sequence"/>
</dbReference>
<proteinExistence type="predicted"/>
<gene>
    <name evidence="5" type="ORF">C8J24_1460</name>
</gene>
<dbReference type="FunFam" id="2.40.50.140:FF:000165">
    <property type="entry name" value="Chaperone CsaA"/>
    <property type="match status" value="1"/>
</dbReference>
<keyword evidence="1 3" id="KW-0820">tRNA-binding</keyword>
<dbReference type="NCBIfam" id="NF007494">
    <property type="entry name" value="PRK10089.1-3"/>
    <property type="match status" value="1"/>
</dbReference>
<dbReference type="NCBIfam" id="TIGR02222">
    <property type="entry name" value="chap_CsaA"/>
    <property type="match status" value="1"/>
</dbReference>
<comment type="caution">
    <text evidence="5">The sequence shown here is derived from an EMBL/GenBank/DDBJ whole genome shotgun (WGS) entry which is preliminary data.</text>
</comment>
<evidence type="ECO:0000259" key="4">
    <source>
        <dbReference type="PROSITE" id="PS50886"/>
    </source>
</evidence>
<dbReference type="InterPro" id="IPR008231">
    <property type="entry name" value="CsaA"/>
</dbReference>
<organism evidence="5 6">
    <name type="scientific">Sphingomonas aerolata</name>
    <dbReference type="NCBI Taxonomy" id="185951"/>
    <lineage>
        <taxon>Bacteria</taxon>
        <taxon>Pseudomonadati</taxon>
        <taxon>Pseudomonadota</taxon>
        <taxon>Alphaproteobacteria</taxon>
        <taxon>Sphingomonadales</taxon>
        <taxon>Sphingomonadaceae</taxon>
        <taxon>Sphingomonas</taxon>
    </lineage>
</organism>
<evidence type="ECO:0000256" key="2">
    <source>
        <dbReference type="ARBA" id="ARBA00022884"/>
    </source>
</evidence>
<dbReference type="NCBIfam" id="NF007495">
    <property type="entry name" value="PRK10089.1-4"/>
    <property type="match status" value="1"/>
</dbReference>
<evidence type="ECO:0000313" key="6">
    <source>
        <dbReference type="Proteomes" id="UP000240996"/>
    </source>
</evidence>
<sequence>MAEPGIAFDDFARVDIRVGTIIAVEPFPEARKPAFKLTIDFGDTIGTKRSSAQITDHYSPETLVGRQVAAVVNFPPRQIGPMMSEVLTLGFPDSDGKVVLIAPSEPVPNGGRLF</sequence>
<dbReference type="Gene3D" id="2.40.50.140">
    <property type="entry name" value="Nucleic acid-binding proteins"/>
    <property type="match status" value="1"/>
</dbReference>
<dbReference type="AlphaFoldDB" id="A0A2T4YW97"/>
<dbReference type="InterPro" id="IPR012340">
    <property type="entry name" value="NA-bd_OB-fold"/>
</dbReference>
<reference evidence="5 6" key="1">
    <citation type="submission" date="2018-04" db="EMBL/GenBank/DDBJ databases">
        <title>Genomic Encyclopedia of Type Strains, Phase III (KMG-III): the genomes of soil and plant-associated and newly described type strains.</title>
        <authorList>
            <person name="Whitman W."/>
        </authorList>
    </citation>
    <scope>NUCLEOTIDE SEQUENCE [LARGE SCALE GENOMIC DNA]</scope>
    <source>
        <strain evidence="5 6">NW12</strain>
    </source>
</reference>
<protein>
    <submittedName>
        <fullName evidence="5">tRNA-binding protein</fullName>
    </submittedName>
</protein>
<evidence type="ECO:0000313" key="5">
    <source>
        <dbReference type="EMBL" id="PTM48051.1"/>
    </source>
</evidence>
<dbReference type="CDD" id="cd02798">
    <property type="entry name" value="tRNA_bind_CsaA"/>
    <property type="match status" value="1"/>
</dbReference>
<dbReference type="PROSITE" id="PS50886">
    <property type="entry name" value="TRBD"/>
    <property type="match status" value="1"/>
</dbReference>
<keyword evidence="6" id="KW-1185">Reference proteome</keyword>
<dbReference type="Pfam" id="PF01588">
    <property type="entry name" value="tRNA_bind"/>
    <property type="match status" value="1"/>
</dbReference>
<dbReference type="PANTHER" id="PTHR11586:SF37">
    <property type="entry name" value="TRNA-BINDING DOMAIN-CONTAINING PROTEIN"/>
    <property type="match status" value="1"/>
</dbReference>
<accession>A0A2T4YW97</accession>